<dbReference type="AlphaFoldDB" id="A0A497YC01"/>
<name>A0A497YC01_9SPHI</name>
<proteinExistence type="predicted"/>
<dbReference type="Proteomes" id="UP000297429">
    <property type="component" value="Unassembled WGS sequence"/>
</dbReference>
<comment type="caution">
    <text evidence="2">The sequence shown here is derived from an EMBL/GenBank/DDBJ whole genome shotgun (WGS) entry which is preliminary data.</text>
</comment>
<accession>A0A497YC01</accession>
<dbReference type="InterPro" id="IPR001509">
    <property type="entry name" value="Epimerase_deHydtase"/>
</dbReference>
<reference evidence="2 4" key="1">
    <citation type="submission" date="2018-10" db="EMBL/GenBank/DDBJ databases">
        <title>Genomic Encyclopedia of Archaeal and Bacterial Type Strains, Phase II (KMG-II): from individual species to whole genera.</title>
        <authorList>
            <person name="Goeker M."/>
        </authorList>
    </citation>
    <scope>NUCLEOTIDE SEQUENCE [LARGE SCALE GENOMIC DNA]</scope>
    <source>
        <strain evidence="2 4">DSM 19624</strain>
    </source>
</reference>
<evidence type="ECO:0000313" key="2">
    <source>
        <dbReference type="EMBL" id="RLJ80208.1"/>
    </source>
</evidence>
<protein>
    <submittedName>
        <fullName evidence="3">NAD-dependent epimerase/dehydratase family protein</fullName>
    </submittedName>
    <submittedName>
        <fullName evidence="2">Nucleoside-diphosphate-sugar epimerase</fullName>
    </submittedName>
</protein>
<dbReference type="Pfam" id="PF01370">
    <property type="entry name" value="Epimerase"/>
    <property type="match status" value="1"/>
</dbReference>
<dbReference type="OrthoDB" id="112777at2"/>
<dbReference type="PANTHER" id="PTHR43245:SF13">
    <property type="entry name" value="UDP-D-APIOSE_UDP-D-XYLOSE SYNTHASE 2"/>
    <property type="match status" value="1"/>
</dbReference>
<dbReference type="RefSeq" id="WP_121282821.1">
    <property type="nucleotide sequence ID" value="NZ_RCCK01000010.1"/>
</dbReference>
<evidence type="ECO:0000313" key="3">
    <source>
        <dbReference type="EMBL" id="TFB31492.1"/>
    </source>
</evidence>
<reference evidence="3 5" key="2">
    <citation type="submission" date="2019-03" db="EMBL/GenBank/DDBJ databases">
        <authorList>
            <person name="He R.-H."/>
        </authorList>
    </citation>
    <scope>NUCLEOTIDE SEQUENCE [LARGE SCALE GENOMIC DNA]</scope>
    <source>
        <strain evidence="3 5">DSM 19624</strain>
    </source>
</reference>
<evidence type="ECO:0000259" key="1">
    <source>
        <dbReference type="Pfam" id="PF01370"/>
    </source>
</evidence>
<dbReference type="Gene3D" id="3.40.50.720">
    <property type="entry name" value="NAD(P)-binding Rossmann-like Domain"/>
    <property type="match status" value="1"/>
</dbReference>
<dbReference type="EMBL" id="RCCK01000010">
    <property type="protein sequence ID" value="RLJ80208.1"/>
    <property type="molecule type" value="Genomic_DNA"/>
</dbReference>
<feature type="domain" description="NAD-dependent epimerase/dehydratase" evidence="1">
    <location>
        <begin position="5"/>
        <end position="211"/>
    </location>
</feature>
<sequence>MKQTILGAGGAIGIELAKALAQYTSDIRLVSRNPEKVNQTDNLFPADLSKREEVFKAVQDSKITYVAIGFPYKASVWKENWPSFIQNVVDACLEYNSKLVFFDNVYAIGGNNVNHITESSPISPTSKKGEVRAEVDRIILENMEKNKLQALIARSPDFFGGTARQTSVMMNLVYDNLIKDKKAQWFCNAKHCHSMGYVPELAKGTAMLGNTDEAYNQIWNLPTSPKRITGEEWINLFAKELGKENKFSVLPNWLVKGLGLFVPVMKELAEMNYQYDRDYFFDSSKFNNYFNFTPITHAVAVKQAIAQMNDINNKTTTR</sequence>
<dbReference type="PANTHER" id="PTHR43245">
    <property type="entry name" value="BIFUNCTIONAL POLYMYXIN RESISTANCE PROTEIN ARNA"/>
    <property type="match status" value="1"/>
</dbReference>
<dbReference type="InterPro" id="IPR050177">
    <property type="entry name" value="Lipid_A_modif_metabolic_enz"/>
</dbReference>
<organism evidence="2 4">
    <name type="scientific">Pedobacter alluvionis</name>
    <dbReference type="NCBI Taxonomy" id="475253"/>
    <lineage>
        <taxon>Bacteria</taxon>
        <taxon>Pseudomonadati</taxon>
        <taxon>Bacteroidota</taxon>
        <taxon>Sphingobacteriia</taxon>
        <taxon>Sphingobacteriales</taxon>
        <taxon>Sphingobacteriaceae</taxon>
        <taxon>Pedobacter</taxon>
    </lineage>
</organism>
<dbReference type="InterPro" id="IPR036291">
    <property type="entry name" value="NAD(P)-bd_dom_sf"/>
</dbReference>
<dbReference type="EMBL" id="SOPX01000002">
    <property type="protein sequence ID" value="TFB31492.1"/>
    <property type="molecule type" value="Genomic_DNA"/>
</dbReference>
<evidence type="ECO:0000313" key="4">
    <source>
        <dbReference type="Proteomes" id="UP000273898"/>
    </source>
</evidence>
<keyword evidence="5" id="KW-1185">Reference proteome</keyword>
<evidence type="ECO:0000313" key="5">
    <source>
        <dbReference type="Proteomes" id="UP000297429"/>
    </source>
</evidence>
<gene>
    <name evidence="2" type="ORF">BCL90_0957</name>
    <name evidence="3" type="ORF">E3V97_12930</name>
</gene>
<dbReference type="Proteomes" id="UP000273898">
    <property type="component" value="Unassembled WGS sequence"/>
</dbReference>
<dbReference type="SUPFAM" id="SSF51735">
    <property type="entry name" value="NAD(P)-binding Rossmann-fold domains"/>
    <property type="match status" value="1"/>
</dbReference>